<gene>
    <name evidence="1" type="ORF">ERS013200_00825</name>
</gene>
<organism evidence="1 2">
    <name type="scientific">Vibrio cholerae</name>
    <dbReference type="NCBI Taxonomy" id="666"/>
    <lineage>
        <taxon>Bacteria</taxon>
        <taxon>Pseudomonadati</taxon>
        <taxon>Pseudomonadota</taxon>
        <taxon>Gammaproteobacteria</taxon>
        <taxon>Vibrionales</taxon>
        <taxon>Vibrionaceae</taxon>
        <taxon>Vibrio</taxon>
    </lineage>
</organism>
<dbReference type="EMBL" id="CWQY01000004">
    <property type="protein sequence ID" value="CSC20898.1"/>
    <property type="molecule type" value="Genomic_DNA"/>
</dbReference>
<protein>
    <submittedName>
        <fullName evidence="1">Uncharacterized protein</fullName>
    </submittedName>
</protein>
<proteinExistence type="predicted"/>
<dbReference type="Proteomes" id="UP000041770">
    <property type="component" value="Unassembled WGS sequence"/>
</dbReference>
<evidence type="ECO:0000313" key="2">
    <source>
        <dbReference type="Proteomes" id="UP000041770"/>
    </source>
</evidence>
<reference evidence="1 2" key="1">
    <citation type="submission" date="2015-07" db="EMBL/GenBank/DDBJ databases">
        <authorList>
            <consortium name="Pathogen Informatics"/>
        </authorList>
    </citation>
    <scope>NUCLEOTIDE SEQUENCE [LARGE SCALE GENOMIC DNA]</scope>
    <source>
        <strain evidence="1 2">A316</strain>
    </source>
</reference>
<dbReference type="AlphaFoldDB" id="A0A655XUW9"/>
<sequence>MLNNNVTELVTEIVLPQCDDSMFIGKESLNAVRFWYLVPNNLMAFFVDLWELGMVECLILFHGSLFVGCAHRKPHRLKREGQDDASRIKQGIEALGCT</sequence>
<name>A0A655XUW9_VIBCL</name>
<accession>A0A655XUW9</accession>
<evidence type="ECO:0000313" key="1">
    <source>
        <dbReference type="EMBL" id="CSC20898.1"/>
    </source>
</evidence>